<dbReference type="GO" id="GO:0016020">
    <property type="term" value="C:membrane"/>
    <property type="evidence" value="ECO:0007669"/>
    <property type="project" value="UniProtKB-SubCell"/>
</dbReference>
<reference evidence="7" key="1">
    <citation type="submission" date="2020-05" db="EMBL/GenBank/DDBJ databases">
        <title>WGS assembly of Panicum virgatum.</title>
        <authorList>
            <person name="Lovell J.T."/>
            <person name="Jenkins J."/>
            <person name="Shu S."/>
            <person name="Juenger T.E."/>
            <person name="Schmutz J."/>
        </authorList>
    </citation>
    <scope>NUCLEOTIDE SEQUENCE</scope>
    <source>
        <strain evidence="7">AP13</strain>
    </source>
</reference>
<dbReference type="GO" id="GO:0015297">
    <property type="term" value="F:antiporter activity"/>
    <property type="evidence" value="ECO:0007669"/>
    <property type="project" value="InterPro"/>
</dbReference>
<dbReference type="InterPro" id="IPR002528">
    <property type="entry name" value="MATE_fam"/>
</dbReference>
<dbReference type="AlphaFoldDB" id="A0A8T0WL32"/>
<evidence type="ECO:0000256" key="5">
    <source>
        <dbReference type="ARBA" id="ARBA00023136"/>
    </source>
</evidence>
<feature type="transmembrane region" description="Helical" evidence="6">
    <location>
        <begin position="86"/>
        <end position="110"/>
    </location>
</feature>
<feature type="transmembrane region" description="Helical" evidence="6">
    <location>
        <begin position="307"/>
        <end position="330"/>
    </location>
</feature>
<name>A0A8T0WL32_PANVG</name>
<organism evidence="7 8">
    <name type="scientific">Panicum virgatum</name>
    <name type="common">Blackwell switchgrass</name>
    <dbReference type="NCBI Taxonomy" id="38727"/>
    <lineage>
        <taxon>Eukaryota</taxon>
        <taxon>Viridiplantae</taxon>
        <taxon>Streptophyta</taxon>
        <taxon>Embryophyta</taxon>
        <taxon>Tracheophyta</taxon>
        <taxon>Spermatophyta</taxon>
        <taxon>Magnoliopsida</taxon>
        <taxon>Liliopsida</taxon>
        <taxon>Poales</taxon>
        <taxon>Poaceae</taxon>
        <taxon>PACMAD clade</taxon>
        <taxon>Panicoideae</taxon>
        <taxon>Panicodae</taxon>
        <taxon>Paniceae</taxon>
        <taxon>Panicinae</taxon>
        <taxon>Panicum</taxon>
        <taxon>Panicum sect. Hiantes</taxon>
    </lineage>
</organism>
<evidence type="ECO:0000256" key="4">
    <source>
        <dbReference type="ARBA" id="ARBA00022989"/>
    </source>
</evidence>
<feature type="transmembrane region" description="Helical" evidence="6">
    <location>
        <begin position="229"/>
        <end position="246"/>
    </location>
</feature>
<dbReference type="GO" id="GO:1990961">
    <property type="term" value="P:xenobiotic detoxification by transmembrane export across the plasma membrane"/>
    <property type="evidence" value="ECO:0007669"/>
    <property type="project" value="InterPro"/>
</dbReference>
<evidence type="ECO:0000256" key="6">
    <source>
        <dbReference type="RuleBase" id="RU004914"/>
    </source>
</evidence>
<dbReference type="OrthoDB" id="677080at2759"/>
<dbReference type="InterPro" id="IPR045069">
    <property type="entry name" value="MATE_euk"/>
</dbReference>
<feature type="transmembrane region" description="Helical" evidence="6">
    <location>
        <begin position="449"/>
        <end position="471"/>
    </location>
</feature>
<dbReference type="EMBL" id="CM029038">
    <property type="protein sequence ID" value="KAG2650331.1"/>
    <property type="molecule type" value="Genomic_DNA"/>
</dbReference>
<feature type="transmembrane region" description="Helical" evidence="6">
    <location>
        <begin position="194"/>
        <end position="217"/>
    </location>
</feature>
<comment type="subcellular location">
    <subcellularLocation>
        <location evidence="1">Membrane</location>
        <topology evidence="1">Multi-pass membrane protein</topology>
    </subcellularLocation>
</comment>
<gene>
    <name evidence="7" type="ORF">PVAP13_1NG243100</name>
</gene>
<dbReference type="PANTHER" id="PTHR11206">
    <property type="entry name" value="MULTIDRUG RESISTANCE PROTEIN"/>
    <property type="match status" value="1"/>
</dbReference>
<feature type="transmembrane region" description="Helical" evidence="6">
    <location>
        <begin position="130"/>
        <end position="153"/>
    </location>
</feature>
<evidence type="ECO:0000256" key="3">
    <source>
        <dbReference type="ARBA" id="ARBA00022692"/>
    </source>
</evidence>
<dbReference type="CDD" id="cd13132">
    <property type="entry name" value="MATE_eukaryotic"/>
    <property type="match status" value="1"/>
</dbReference>
<dbReference type="Pfam" id="PF01554">
    <property type="entry name" value="MatE"/>
    <property type="match status" value="2"/>
</dbReference>
<feature type="transmembrane region" description="Helical" evidence="6">
    <location>
        <begin position="165"/>
        <end position="182"/>
    </location>
</feature>
<proteinExistence type="inferred from homology"/>
<dbReference type="NCBIfam" id="TIGR00797">
    <property type="entry name" value="matE"/>
    <property type="match status" value="1"/>
</dbReference>
<comment type="similarity">
    <text evidence="2 6">Belongs to the multi antimicrobial extrusion (MATE) (TC 2.A.66.1) family.</text>
</comment>
<accession>A0A8T0WL32</accession>
<sequence length="505" mass="52885">MKPGSTAIAAAAFSSSDCPHVIAATETHGGAGGGEEEDKSSVLSEVKKQLRLACPLVAGCLLQYVVQMVSVMFVGHLGKVELAGAAVATSFAGVTGFSLLTGIACSLDTLCGQAFGAGQHHLLGVYKQRAMLVVTLVSVPVAATWVCAGELLARCGQDPEVAAAAGRYIRCLIPALFLFGPLQCHARFLQTQNAVVPVMLSSGAAAAAHPAVCWLLVRRLGLGSRGAALAEGASYLANLSFLALYVRQSPACKNTRAGFSPEALRGIPGFLKLAVPSAAMVGIGWWAFEILMLLSGLLPNPKLDAAVLSICFNTNSLAFMVATGLGAAVSTRVSNELGAGRPQAARLATRAVKFLALCIGVSEGLVVVLLRNIWGRAYSNDREVTKYTTRMMPLVAASIMLDCQQSSLSGVVRGCGEQKIGASVNLAAYYLVGIPAAAIFAFICHLEGMGLWLGLLCGLVVQIFLLLSITLRINWDKEALKANDRVSISTLPFDMTSRDSINQTN</sequence>
<dbReference type="Proteomes" id="UP000823388">
    <property type="component" value="Chromosome 1N"/>
</dbReference>
<evidence type="ECO:0000256" key="1">
    <source>
        <dbReference type="ARBA" id="ARBA00004141"/>
    </source>
</evidence>
<evidence type="ECO:0000256" key="2">
    <source>
        <dbReference type="ARBA" id="ARBA00010199"/>
    </source>
</evidence>
<keyword evidence="4 6" id="KW-1133">Transmembrane helix</keyword>
<dbReference type="GO" id="GO:0042910">
    <property type="term" value="F:xenobiotic transmembrane transporter activity"/>
    <property type="evidence" value="ECO:0007669"/>
    <property type="project" value="InterPro"/>
</dbReference>
<comment type="caution">
    <text evidence="7">The sequence shown here is derived from an EMBL/GenBank/DDBJ whole genome shotgun (WGS) entry which is preliminary data.</text>
</comment>
<feature type="transmembrane region" description="Helical" evidence="6">
    <location>
        <begin position="52"/>
        <end position="74"/>
    </location>
</feature>
<evidence type="ECO:0000313" key="8">
    <source>
        <dbReference type="Proteomes" id="UP000823388"/>
    </source>
</evidence>
<feature type="transmembrane region" description="Helical" evidence="6">
    <location>
        <begin position="424"/>
        <end position="443"/>
    </location>
</feature>
<protein>
    <recommendedName>
        <fullName evidence="6">Protein DETOXIFICATION</fullName>
    </recommendedName>
    <alternativeName>
        <fullName evidence="6">Multidrug and toxic compound extrusion protein</fullName>
    </alternativeName>
</protein>
<keyword evidence="3 6" id="KW-0812">Transmembrane</keyword>
<evidence type="ECO:0000313" key="7">
    <source>
        <dbReference type="EMBL" id="KAG2650331.1"/>
    </source>
</evidence>
<keyword evidence="8" id="KW-1185">Reference proteome</keyword>
<feature type="transmembrane region" description="Helical" evidence="6">
    <location>
        <begin position="267"/>
        <end position="287"/>
    </location>
</feature>
<keyword evidence="5 6" id="KW-0472">Membrane</keyword>